<evidence type="ECO:0000313" key="2">
    <source>
        <dbReference type="Proteomes" id="UP000552683"/>
    </source>
</evidence>
<gene>
    <name evidence="1" type="ORF">H7R39_04685</name>
</gene>
<dbReference type="Proteomes" id="UP000552683">
    <property type="component" value="Unassembled WGS sequence"/>
</dbReference>
<keyword evidence="2" id="KW-1185">Reference proteome</keyword>
<sequence length="384" mass="43453">MKTIFNFFKRKPKPQEFSLIANQNAFGAFGGDAYSSDIYRGAIDAIARNAAKLKGSHVIKDELNKQAVSNINYLLQIQPNELMNAYDFLYKVVTRLYIHNNAFILIDEDETGIKGFYPIDATNAAFLQDGRGELYIRFIAKDGELIQKYKNIIHLRRHFNGSKYFGDSNDAINNTLDLAHTQNEGLNTAIKAGANIRGIMKYEQVLPDAEMTKMRERFIKDFLGVSNNGGVVITDAKSSFLPIESKPVSIDDKQLAAIKNKIYDYLGISENIVKSNYNENEWGAFYESVIEPLAVQMSLEFTRKIFTQREIKFKNYITFESGRLQFSSNATKINLISELMPYGLLSINQALEILNLPAVQDGDKRLQTLNVVDADKANKYQVGE</sequence>
<organism evidence="1 2">
    <name type="scientific">Campylobacter massiliensis</name>
    <dbReference type="NCBI Taxonomy" id="2762557"/>
    <lineage>
        <taxon>Bacteria</taxon>
        <taxon>Pseudomonadati</taxon>
        <taxon>Campylobacterota</taxon>
        <taxon>Epsilonproteobacteria</taxon>
        <taxon>Campylobacterales</taxon>
        <taxon>Campylobacteraceae</taxon>
        <taxon>Campylobacter</taxon>
    </lineage>
</organism>
<reference evidence="1 2" key="1">
    <citation type="submission" date="2020-08" db="EMBL/GenBank/DDBJ databases">
        <title>Complete genome and description of Campylobacter massiliensis Marseille-Q3452 sp. nov.</title>
        <authorList>
            <person name="Antezack A."/>
        </authorList>
    </citation>
    <scope>NUCLEOTIDE SEQUENCE [LARGE SCALE GENOMIC DNA]</scope>
    <source>
        <strain evidence="1 2">Marseille-Q3452</strain>
    </source>
</reference>
<evidence type="ECO:0000313" key="1">
    <source>
        <dbReference type="EMBL" id="MBC2882559.1"/>
    </source>
</evidence>
<accession>A0A842J971</accession>
<dbReference type="AlphaFoldDB" id="A0A842J971"/>
<dbReference type="EMBL" id="JACLZK010000001">
    <property type="protein sequence ID" value="MBC2882559.1"/>
    <property type="molecule type" value="Genomic_DNA"/>
</dbReference>
<dbReference type="Pfam" id="PF04860">
    <property type="entry name" value="Phage_portal"/>
    <property type="match status" value="1"/>
</dbReference>
<dbReference type="RefSeq" id="WP_185898164.1">
    <property type="nucleotide sequence ID" value="NZ_JACLZK010000001.1"/>
</dbReference>
<comment type="caution">
    <text evidence="1">The sequence shown here is derived from an EMBL/GenBank/DDBJ whole genome shotgun (WGS) entry which is preliminary data.</text>
</comment>
<name>A0A842J971_9BACT</name>
<proteinExistence type="predicted"/>
<protein>
    <submittedName>
        <fullName evidence="1">Phage portal protein</fullName>
    </submittedName>
</protein>
<dbReference type="InterPro" id="IPR006944">
    <property type="entry name" value="Phage/GTA_portal"/>
</dbReference>